<sequence length="118" mass="12461">MRQPPTARPSLKVVDGGGQQPAGGEGQEAGKKDTAAAELYNHPGDNGDDRHEHDGHRVGDKAQKGVHHRLLQPQMPVGRHQESQDRHHTAPGTGGVRRSGSAGGFCLAVMLHVAFVVG</sequence>
<evidence type="ECO:0000313" key="2">
    <source>
        <dbReference type="EMBL" id="GAA2513707.1"/>
    </source>
</evidence>
<organism evidence="2 3">
    <name type="scientific">Streptomyces longisporus</name>
    <dbReference type="NCBI Taxonomy" id="1948"/>
    <lineage>
        <taxon>Bacteria</taxon>
        <taxon>Bacillati</taxon>
        <taxon>Actinomycetota</taxon>
        <taxon>Actinomycetes</taxon>
        <taxon>Kitasatosporales</taxon>
        <taxon>Streptomycetaceae</taxon>
        <taxon>Streptomyces</taxon>
    </lineage>
</organism>
<dbReference type="Proteomes" id="UP001501777">
    <property type="component" value="Unassembled WGS sequence"/>
</dbReference>
<evidence type="ECO:0000313" key="3">
    <source>
        <dbReference type="Proteomes" id="UP001501777"/>
    </source>
</evidence>
<dbReference type="RefSeq" id="WP_344405120.1">
    <property type="nucleotide sequence ID" value="NZ_BAAASG010000019.1"/>
</dbReference>
<evidence type="ECO:0000256" key="1">
    <source>
        <dbReference type="SAM" id="MobiDB-lite"/>
    </source>
</evidence>
<comment type="caution">
    <text evidence="2">The sequence shown here is derived from an EMBL/GenBank/DDBJ whole genome shotgun (WGS) entry which is preliminary data.</text>
</comment>
<feature type="compositionally biased region" description="Gly residues" evidence="1">
    <location>
        <begin position="15"/>
        <end position="27"/>
    </location>
</feature>
<feature type="region of interest" description="Disordered" evidence="1">
    <location>
        <begin position="1"/>
        <end position="101"/>
    </location>
</feature>
<feature type="compositionally biased region" description="Basic and acidic residues" evidence="1">
    <location>
        <begin position="45"/>
        <end position="63"/>
    </location>
</feature>
<feature type="compositionally biased region" description="Gly residues" evidence="1">
    <location>
        <begin position="92"/>
        <end position="101"/>
    </location>
</feature>
<accession>A0ABN3N376</accession>
<reference evidence="2 3" key="1">
    <citation type="journal article" date="2019" name="Int. J. Syst. Evol. Microbiol.">
        <title>The Global Catalogue of Microorganisms (GCM) 10K type strain sequencing project: providing services to taxonomists for standard genome sequencing and annotation.</title>
        <authorList>
            <consortium name="The Broad Institute Genomics Platform"/>
            <consortium name="The Broad Institute Genome Sequencing Center for Infectious Disease"/>
            <person name="Wu L."/>
            <person name="Ma J."/>
        </authorList>
    </citation>
    <scope>NUCLEOTIDE SEQUENCE [LARGE SCALE GENOMIC DNA]</scope>
    <source>
        <strain evidence="2 3">JCM 4395</strain>
    </source>
</reference>
<proteinExistence type="predicted"/>
<gene>
    <name evidence="2" type="ORF">GCM10010276_71990</name>
</gene>
<protein>
    <submittedName>
        <fullName evidence="2">Uncharacterized protein</fullName>
    </submittedName>
</protein>
<feature type="compositionally biased region" description="Basic and acidic residues" evidence="1">
    <location>
        <begin position="79"/>
        <end position="88"/>
    </location>
</feature>
<keyword evidence="3" id="KW-1185">Reference proteome</keyword>
<name>A0ABN3N376_STRLO</name>
<dbReference type="EMBL" id="BAAASG010000019">
    <property type="protein sequence ID" value="GAA2513707.1"/>
    <property type="molecule type" value="Genomic_DNA"/>
</dbReference>